<feature type="compositionally biased region" description="Basic and acidic residues" evidence="5">
    <location>
        <begin position="636"/>
        <end position="645"/>
    </location>
</feature>
<proteinExistence type="predicted"/>
<name>Q16MM9_AEDAE</name>
<dbReference type="Pfam" id="PF23727">
    <property type="entry name" value="Beta-prop_FAM234A_B"/>
    <property type="match status" value="1"/>
</dbReference>
<dbReference type="VEuPathDB" id="VectorBase:AAEL012249"/>
<feature type="transmembrane region" description="Helical" evidence="6">
    <location>
        <begin position="94"/>
        <end position="118"/>
    </location>
</feature>
<feature type="compositionally biased region" description="Low complexity" evidence="5">
    <location>
        <begin position="841"/>
        <end position="859"/>
    </location>
</feature>
<feature type="non-terminal residue" evidence="8">
    <location>
        <position position="1"/>
    </location>
</feature>
<feature type="domain" description="FAM234A/B beta-propeller" evidence="7">
    <location>
        <begin position="187"/>
        <end position="511"/>
    </location>
</feature>
<evidence type="ECO:0000256" key="2">
    <source>
        <dbReference type="ARBA" id="ARBA00022692"/>
    </source>
</evidence>
<sequence length="1002" mass="112324">KKMKPYQPSEKLVVRDSVSLSMDEELSDDVEDEVFIRDGRTCRTYEDRGAKRPLMAPRHRAAGGKNSKSTSCGTSSPILKKYRRRRCWNCCEPFCYGLAAITVLIGLIVLAALLLTAFPQPLQKIRVWFHKESPFSGTLIQDKFDSLLYNGAANDSIEIVPCTRITVQKVWTRVVARVNSESPLRKLDVNGDGVLDVIVGYGIDEMIDDALGFIPRCTSLKTNLTDMCGGGLLALNGVNGETLWQRWTSFTIFSMKCSIDINSDGQNDCVAAGRGGLILAVDGRNGNILWELKDSSDLETYAGTSIDLYTINVVRDLNNDAIEDVLAVHVEESLRAHGGHIKLISGATGIILKSIPTPYREEMFVPIQVLLNKDGSEQFLMVTGGQSSAGGIYTLNQENLMKFNSEKDFLPVLRINSSGFMVPAVLTDINGDSVQDIVVSSFNSTVYAFDGVSKKQLWSYTIADSESISSIVPGHFDHDNVTDFMVKYNTGPGFPIYYYSQTMIINGSNGQPFLDNTVKDSGGSNSLLGGLSISQTGGGDFFLHWQLQCRDKLETTEEYQFVPESDIIQQSRADACMLRYNRSSVLKLYTINRHVEPPGAVIFSSDDLVIKLNETISEQLREKFVAPIKHPKMKLKVKDDGRRASESQQTQAEGVSGDVGVVMSGPKQVATELRKQKLREQMLNTNQIPETLEYEEEKKRKQKMNLNNVYKKYTYNANDGVDLFNGDPDIYLPYDQPDYDYNAANEDIMQPDYQRPRYRNGGNRYSGGRDITRTFVIPIWKSRCSTSPTRIRRSLKSSSKGSKETLWDLEMEKEAKEALNDVNALNFDYNKEKREVDPAVSSTQPPSTTSSPTTTESPPNENVLPSIASTGLLLKSLSTSHTNPTIDYVFVMNIRESETYPPLLLEQDLTCVKDKLSAYRTYSNDDFHVLEKEFLIRCLEERLPNVKPSYQKYETQIIVTRVEIGCSCPDDLNPKREVCSKLHSYDQQRWTEYMGNAGNGVY</sequence>
<dbReference type="SUPFAM" id="SSF69318">
    <property type="entry name" value="Integrin alpha N-terminal domain"/>
    <property type="match status" value="1"/>
</dbReference>
<dbReference type="InterPro" id="IPR055409">
    <property type="entry name" value="Beta-prop_FAM234A_B"/>
</dbReference>
<evidence type="ECO:0000313" key="9">
    <source>
        <dbReference type="Proteomes" id="UP000682892"/>
    </source>
</evidence>
<evidence type="ECO:0000256" key="5">
    <source>
        <dbReference type="SAM" id="MobiDB-lite"/>
    </source>
</evidence>
<accession>Q16MM9</accession>
<dbReference type="PANTHER" id="PTHR21419:SF30">
    <property type="entry name" value="IG-LIKE DOMAIN-CONTAINING PROTEIN"/>
    <property type="match status" value="1"/>
</dbReference>
<feature type="region of interest" description="Disordered" evidence="5">
    <location>
        <begin position="834"/>
        <end position="865"/>
    </location>
</feature>
<dbReference type="PANTHER" id="PTHR21419">
    <property type="match status" value="1"/>
</dbReference>
<evidence type="ECO:0000256" key="3">
    <source>
        <dbReference type="ARBA" id="ARBA00022989"/>
    </source>
</evidence>
<protein>
    <submittedName>
        <fullName evidence="8">AAEL012249-PA</fullName>
    </submittedName>
</protein>
<reference evidence="8" key="1">
    <citation type="submission" date="2005-10" db="EMBL/GenBank/DDBJ databases">
        <authorList>
            <person name="Loftus B.J."/>
            <person name="Nene V.M."/>
            <person name="Hannick L.I."/>
            <person name="Bidwell S."/>
            <person name="Haas B."/>
            <person name="Amedeo P."/>
            <person name="Orvis J."/>
            <person name="Wortman J.R."/>
            <person name="White O.R."/>
            <person name="Salzberg S."/>
            <person name="Shumway M."/>
            <person name="Koo H."/>
            <person name="Zhao Y."/>
            <person name="Holmes M."/>
            <person name="Miller J."/>
            <person name="Schatz M."/>
            <person name="Pop M."/>
            <person name="Pai G."/>
            <person name="Utterback T."/>
            <person name="Rogers Y.-H."/>
            <person name="Kravitz S."/>
            <person name="Fraser C.M."/>
        </authorList>
    </citation>
    <scope>NUCLEOTIDE SEQUENCE</scope>
    <source>
        <strain evidence="8">Liverpool</strain>
    </source>
</reference>
<keyword evidence="4 6" id="KW-0472">Membrane</keyword>
<feature type="compositionally biased region" description="Polar residues" evidence="5">
    <location>
        <begin position="66"/>
        <end position="75"/>
    </location>
</feature>
<evidence type="ECO:0000313" key="8">
    <source>
        <dbReference type="EMBL" id="EAT35588.1"/>
    </source>
</evidence>
<feature type="region of interest" description="Disordered" evidence="5">
    <location>
        <begin position="53"/>
        <end position="75"/>
    </location>
</feature>
<dbReference type="PaxDb" id="7159-AAEL012249-PA"/>
<dbReference type="AlphaFoldDB" id="Q16MM9"/>
<dbReference type="InterPro" id="IPR028994">
    <property type="entry name" value="Integrin_alpha_N"/>
</dbReference>
<dbReference type="OMA" id="IVPGHFN"/>
<evidence type="ECO:0000256" key="6">
    <source>
        <dbReference type="SAM" id="Phobius"/>
    </source>
</evidence>
<keyword evidence="3 6" id="KW-1133">Transmembrane helix</keyword>
<evidence type="ECO:0000256" key="4">
    <source>
        <dbReference type="ARBA" id="ARBA00023136"/>
    </source>
</evidence>
<dbReference type="eggNOG" id="ENOG502QVNA">
    <property type="taxonomic scope" value="Eukaryota"/>
</dbReference>
<evidence type="ECO:0000256" key="1">
    <source>
        <dbReference type="ARBA" id="ARBA00004167"/>
    </source>
</evidence>
<dbReference type="GO" id="GO:0016020">
    <property type="term" value="C:membrane"/>
    <property type="evidence" value="ECO:0007669"/>
    <property type="project" value="UniProtKB-SubCell"/>
</dbReference>
<reference evidence="8" key="2">
    <citation type="journal article" date="2007" name="Science">
        <title>Genome sequence of Aedes aegypti, a major arbovirus vector.</title>
        <authorList>
            <person name="Nene V."/>
            <person name="Wortman J.R."/>
            <person name="Lawson D."/>
            <person name="Haas B."/>
            <person name="Kodira C."/>
            <person name="Tu Z.J."/>
            <person name="Loftus B."/>
            <person name="Xi Z."/>
            <person name="Megy K."/>
            <person name="Grabherr M."/>
            <person name="Ren Q."/>
            <person name="Zdobnov E.M."/>
            <person name="Lobo N.F."/>
            <person name="Campbell K.S."/>
            <person name="Brown S.E."/>
            <person name="Bonaldo M.F."/>
            <person name="Zhu J."/>
            <person name="Sinkins S.P."/>
            <person name="Hogenkamp D.G."/>
            <person name="Amedeo P."/>
            <person name="Arensburger P."/>
            <person name="Atkinson P.W."/>
            <person name="Bidwell S."/>
            <person name="Biedler J."/>
            <person name="Birney E."/>
            <person name="Bruggner R.V."/>
            <person name="Costas J."/>
            <person name="Coy M.R."/>
            <person name="Crabtree J."/>
            <person name="Crawford M."/>
            <person name="Debruyn B."/>
            <person name="Decaprio D."/>
            <person name="Eiglmeier K."/>
            <person name="Eisenstadt E."/>
            <person name="El-Dorry H."/>
            <person name="Gelbart W.M."/>
            <person name="Gomes S.L."/>
            <person name="Hammond M."/>
            <person name="Hannick L.I."/>
            <person name="Hogan J.R."/>
            <person name="Holmes M.H."/>
            <person name="Jaffe D."/>
            <person name="Johnston J.S."/>
            <person name="Kennedy R.C."/>
            <person name="Koo H."/>
            <person name="Kravitz S."/>
            <person name="Kriventseva E.V."/>
            <person name="Kulp D."/>
            <person name="Labutti K."/>
            <person name="Lee E."/>
            <person name="Li S."/>
            <person name="Lovin D.D."/>
            <person name="Mao C."/>
            <person name="Mauceli E."/>
            <person name="Menck C.F."/>
            <person name="Miller J.R."/>
            <person name="Montgomery P."/>
            <person name="Mori A."/>
            <person name="Nascimento A.L."/>
            <person name="Naveira H.F."/>
            <person name="Nusbaum C."/>
            <person name="O'leary S."/>
            <person name="Orvis J."/>
            <person name="Pertea M."/>
            <person name="Quesneville H."/>
            <person name="Reidenbach K.R."/>
            <person name="Rogers Y.H."/>
            <person name="Roth C.W."/>
            <person name="Schneider J.R."/>
            <person name="Schatz M."/>
            <person name="Shumway M."/>
            <person name="Stanke M."/>
            <person name="Stinson E.O."/>
            <person name="Tubio J.M."/>
            <person name="Vanzee J.P."/>
            <person name="Verjovski-Almeida S."/>
            <person name="Werner D."/>
            <person name="White O."/>
            <person name="Wyder S."/>
            <person name="Zeng Q."/>
            <person name="Zhao Q."/>
            <person name="Zhao Y."/>
            <person name="Hill C.A."/>
            <person name="Raikhel A.S."/>
            <person name="Soares M.B."/>
            <person name="Knudson D.L."/>
            <person name="Lee N.H."/>
            <person name="Galagan J."/>
            <person name="Salzberg S.L."/>
            <person name="Paulsen I.T."/>
            <person name="Dimopoulos G."/>
            <person name="Collins F.H."/>
            <person name="Birren B."/>
            <person name="Fraser-Liggett C.M."/>
            <person name="Severson D.W."/>
        </authorList>
    </citation>
    <scope>NUCLEOTIDE SEQUENCE [LARGE SCALE GENOMIC DNA]</scope>
    <source>
        <strain evidence="8">Liverpool</strain>
    </source>
</reference>
<organism evidence="8 9">
    <name type="scientific">Aedes aegypti</name>
    <name type="common">Yellowfever mosquito</name>
    <name type="synonym">Culex aegypti</name>
    <dbReference type="NCBI Taxonomy" id="7159"/>
    <lineage>
        <taxon>Eukaryota</taxon>
        <taxon>Metazoa</taxon>
        <taxon>Ecdysozoa</taxon>
        <taxon>Arthropoda</taxon>
        <taxon>Hexapoda</taxon>
        <taxon>Insecta</taxon>
        <taxon>Pterygota</taxon>
        <taxon>Neoptera</taxon>
        <taxon>Endopterygota</taxon>
        <taxon>Diptera</taxon>
        <taxon>Nematocera</taxon>
        <taxon>Culicoidea</taxon>
        <taxon>Culicidae</taxon>
        <taxon>Culicinae</taxon>
        <taxon>Aedini</taxon>
        <taxon>Aedes</taxon>
        <taxon>Stegomyia</taxon>
    </lineage>
</organism>
<dbReference type="InterPro" id="IPR045232">
    <property type="entry name" value="FAM234"/>
</dbReference>
<evidence type="ECO:0000259" key="7">
    <source>
        <dbReference type="Pfam" id="PF23727"/>
    </source>
</evidence>
<dbReference type="PhylomeDB" id="Q16MM9"/>
<reference evidence="8" key="3">
    <citation type="submission" date="2012-09" db="EMBL/GenBank/DDBJ databases">
        <authorList>
            <consortium name="VectorBase"/>
        </authorList>
    </citation>
    <scope>NUCLEOTIDE SEQUENCE</scope>
    <source>
        <strain evidence="8">Liverpool</strain>
    </source>
</reference>
<feature type="region of interest" description="Disordered" evidence="5">
    <location>
        <begin position="636"/>
        <end position="661"/>
    </location>
</feature>
<gene>
    <name evidence="8" type="ORF">AaeL_AAEL012249</name>
</gene>
<comment type="subcellular location">
    <subcellularLocation>
        <location evidence="1">Membrane</location>
        <topology evidence="1">Single-pass membrane protein</topology>
    </subcellularLocation>
</comment>
<dbReference type="Proteomes" id="UP000682892">
    <property type="component" value="Unassembled WGS sequence"/>
</dbReference>
<keyword evidence="2 6" id="KW-0812">Transmembrane</keyword>
<dbReference type="EMBL" id="CH477856">
    <property type="protein sequence ID" value="EAT35588.1"/>
    <property type="molecule type" value="Genomic_DNA"/>
</dbReference>